<evidence type="ECO:0000313" key="4">
    <source>
        <dbReference type="EMBL" id="CAB4196081.1"/>
    </source>
</evidence>
<evidence type="ECO:0000313" key="2">
    <source>
        <dbReference type="EMBL" id="CAB4144422.1"/>
    </source>
</evidence>
<protein>
    <submittedName>
        <fullName evidence="2">Uncharacterized protein</fullName>
    </submittedName>
</protein>
<dbReference type="InterPro" id="IPR036390">
    <property type="entry name" value="WH_DNA-bd_sf"/>
</dbReference>
<reference evidence="2" key="1">
    <citation type="submission" date="2020-04" db="EMBL/GenBank/DDBJ databases">
        <authorList>
            <person name="Chiriac C."/>
            <person name="Salcher M."/>
            <person name="Ghai R."/>
            <person name="Kavagutti S V."/>
        </authorList>
    </citation>
    <scope>NUCLEOTIDE SEQUENCE</scope>
</reference>
<dbReference type="Gene3D" id="1.10.10.10">
    <property type="entry name" value="Winged helix-like DNA-binding domain superfamily/Winged helix DNA-binding domain"/>
    <property type="match status" value="1"/>
</dbReference>
<name>A0A6J5MDT0_9CAUD</name>
<dbReference type="EMBL" id="LR797240">
    <property type="protein sequence ID" value="CAB4196081.1"/>
    <property type="molecule type" value="Genomic_DNA"/>
</dbReference>
<dbReference type="EMBL" id="LR796438">
    <property type="protein sequence ID" value="CAB4144422.1"/>
    <property type="molecule type" value="Genomic_DNA"/>
</dbReference>
<evidence type="ECO:0000256" key="1">
    <source>
        <dbReference type="SAM" id="MobiDB-lite"/>
    </source>
</evidence>
<proteinExistence type="predicted"/>
<gene>
    <name evidence="4" type="ORF">UFOVP1296_55</name>
    <name evidence="2" type="ORF">UFOVP471_39</name>
    <name evidence="3" type="ORF">UFOVP890_55</name>
</gene>
<sequence length="160" mass="17878">MNEENDLPYAGTAGYVSGSDTSRERAQREAASGVATHRQKLVLAWLDERPEGMTWKELSTFMGLHHGQISGTLSVLHKVGKVAQLQTKRENCHPYISMRFINQYPLTDLILVPSQTKAGWRRQALEKVVAAARLVDRDYNLESAALLREALTQLDAISDT</sequence>
<dbReference type="InterPro" id="IPR036388">
    <property type="entry name" value="WH-like_DNA-bd_sf"/>
</dbReference>
<dbReference type="SUPFAM" id="SSF46785">
    <property type="entry name" value="Winged helix' DNA-binding domain"/>
    <property type="match status" value="1"/>
</dbReference>
<organism evidence="2">
    <name type="scientific">uncultured Caudovirales phage</name>
    <dbReference type="NCBI Taxonomy" id="2100421"/>
    <lineage>
        <taxon>Viruses</taxon>
        <taxon>Duplodnaviria</taxon>
        <taxon>Heunggongvirae</taxon>
        <taxon>Uroviricota</taxon>
        <taxon>Caudoviricetes</taxon>
        <taxon>Peduoviridae</taxon>
        <taxon>Maltschvirus</taxon>
        <taxon>Maltschvirus maltsch</taxon>
    </lineage>
</organism>
<dbReference type="EMBL" id="LR796845">
    <property type="protein sequence ID" value="CAB4169556.1"/>
    <property type="molecule type" value="Genomic_DNA"/>
</dbReference>
<evidence type="ECO:0000313" key="3">
    <source>
        <dbReference type="EMBL" id="CAB4169556.1"/>
    </source>
</evidence>
<accession>A0A6J5MDT0</accession>
<feature type="region of interest" description="Disordered" evidence="1">
    <location>
        <begin position="1"/>
        <end position="31"/>
    </location>
</feature>